<dbReference type="AlphaFoldDB" id="A0A6S8XBU0"/>
<feature type="chain" id="PRO_5030159474" evidence="2">
    <location>
        <begin position="26"/>
        <end position="205"/>
    </location>
</feature>
<gene>
    <name evidence="3" type="ORF">DBRI00130_LOCUS13208</name>
</gene>
<evidence type="ECO:0000256" key="2">
    <source>
        <dbReference type="SAM" id="SignalP"/>
    </source>
</evidence>
<evidence type="ECO:0000256" key="1">
    <source>
        <dbReference type="SAM" id="MobiDB-lite"/>
    </source>
</evidence>
<accession>A0A6S8XBU0</accession>
<reference evidence="3" key="1">
    <citation type="submission" date="2021-01" db="EMBL/GenBank/DDBJ databases">
        <authorList>
            <person name="Corre E."/>
            <person name="Pelletier E."/>
            <person name="Niang G."/>
            <person name="Scheremetjew M."/>
            <person name="Finn R."/>
            <person name="Kale V."/>
            <person name="Holt S."/>
            <person name="Cochrane G."/>
            <person name="Meng A."/>
            <person name="Brown T."/>
            <person name="Cohen L."/>
        </authorList>
    </citation>
    <scope>NUCLEOTIDE SEQUENCE</scope>
    <source>
        <strain evidence="3">GSO104</strain>
    </source>
</reference>
<feature type="signal peptide" evidence="2">
    <location>
        <begin position="1"/>
        <end position="25"/>
    </location>
</feature>
<evidence type="ECO:0000313" key="3">
    <source>
        <dbReference type="EMBL" id="CAE4603970.1"/>
    </source>
</evidence>
<sequence length="205" mass="22173">MKSTFTYSSSMVLCLFAMMIMVVSGSSATVSFSSVTAFTLTNRHHNKCNEKRNKLTVAQPHSSPPSSYFHLDRSWVSDGCGGCLRTSIMESSTWALRKSSNDDNDSTSGDPSALPADHKNDETEEAPTFFGLEPKSEPPPTLFGLEPNSSGGLYDDDPLGGGLLFTGPLILIASIYMMIEIFFGDYDDITSSLPPPDYLPPPPGL</sequence>
<keyword evidence="2" id="KW-0732">Signal</keyword>
<feature type="region of interest" description="Disordered" evidence="1">
    <location>
        <begin position="97"/>
        <end position="149"/>
    </location>
</feature>
<proteinExistence type="predicted"/>
<name>A0A6S8XBU0_9STRA</name>
<organism evidence="3">
    <name type="scientific">Ditylum brightwellii</name>
    <dbReference type="NCBI Taxonomy" id="49249"/>
    <lineage>
        <taxon>Eukaryota</taxon>
        <taxon>Sar</taxon>
        <taxon>Stramenopiles</taxon>
        <taxon>Ochrophyta</taxon>
        <taxon>Bacillariophyta</taxon>
        <taxon>Mediophyceae</taxon>
        <taxon>Lithodesmiophycidae</taxon>
        <taxon>Lithodesmiales</taxon>
        <taxon>Lithodesmiaceae</taxon>
        <taxon>Ditylum</taxon>
    </lineage>
</organism>
<protein>
    <submittedName>
        <fullName evidence="3">Uncharacterized protein</fullName>
    </submittedName>
</protein>
<dbReference type="EMBL" id="HBNS01016497">
    <property type="protein sequence ID" value="CAE4603970.1"/>
    <property type="molecule type" value="Transcribed_RNA"/>
</dbReference>